<feature type="compositionally biased region" description="Low complexity" evidence="1">
    <location>
        <begin position="685"/>
        <end position="710"/>
    </location>
</feature>
<dbReference type="OrthoDB" id="9813301at2"/>
<feature type="domain" description="YoaR-like putative peptidoglycan binding" evidence="2">
    <location>
        <begin position="331"/>
        <end position="411"/>
    </location>
</feature>
<keyword evidence="4" id="KW-1185">Reference proteome</keyword>
<feature type="compositionally biased region" description="Pro residues" evidence="1">
    <location>
        <begin position="660"/>
        <end position="676"/>
    </location>
</feature>
<organism evidence="3 4">
    <name type="scientific">Rhodococcus triatomae</name>
    <dbReference type="NCBI Taxonomy" id="300028"/>
    <lineage>
        <taxon>Bacteria</taxon>
        <taxon>Bacillati</taxon>
        <taxon>Actinomycetota</taxon>
        <taxon>Actinomycetes</taxon>
        <taxon>Mycobacteriales</taxon>
        <taxon>Nocardiaceae</taxon>
        <taxon>Rhodococcus</taxon>
    </lineage>
</organism>
<dbReference type="InterPro" id="IPR022029">
    <property type="entry name" value="YoaR-like_PG-bd"/>
</dbReference>
<feature type="compositionally biased region" description="Polar residues" evidence="1">
    <location>
        <begin position="613"/>
        <end position="625"/>
    </location>
</feature>
<proteinExistence type="predicted"/>
<dbReference type="Pfam" id="PF12229">
    <property type="entry name" value="PG_binding_4"/>
    <property type="match status" value="1"/>
</dbReference>
<evidence type="ECO:0000256" key="1">
    <source>
        <dbReference type="SAM" id="MobiDB-lite"/>
    </source>
</evidence>
<dbReference type="EMBL" id="FNDN01000004">
    <property type="protein sequence ID" value="SDH98298.1"/>
    <property type="molecule type" value="Genomic_DNA"/>
</dbReference>
<feature type="compositionally biased region" description="Low complexity" evidence="1">
    <location>
        <begin position="69"/>
        <end position="78"/>
    </location>
</feature>
<dbReference type="InterPro" id="IPR007391">
    <property type="entry name" value="Vancomycin_resist_VanW"/>
</dbReference>
<feature type="compositionally biased region" description="Polar residues" evidence="1">
    <location>
        <begin position="16"/>
        <end position="25"/>
    </location>
</feature>
<dbReference type="Proteomes" id="UP000183263">
    <property type="component" value="Unassembled WGS sequence"/>
</dbReference>
<evidence type="ECO:0000313" key="3">
    <source>
        <dbReference type="EMBL" id="SDH98298.1"/>
    </source>
</evidence>
<feature type="compositionally biased region" description="Gly residues" evidence="1">
    <location>
        <begin position="79"/>
        <end position="94"/>
    </location>
</feature>
<feature type="region of interest" description="Disordered" evidence="1">
    <location>
        <begin position="1"/>
        <end position="94"/>
    </location>
</feature>
<gene>
    <name evidence="3" type="ORF">SAMN05444695_104215</name>
</gene>
<dbReference type="Pfam" id="PF04294">
    <property type="entry name" value="VanW"/>
    <property type="match status" value="1"/>
</dbReference>
<dbReference type="RefSeq" id="WP_083342991.1">
    <property type="nucleotide sequence ID" value="NZ_CP048813.1"/>
</dbReference>
<feature type="compositionally biased region" description="Polar residues" evidence="1">
    <location>
        <begin position="589"/>
        <end position="601"/>
    </location>
</feature>
<accession>A0A1G8GV63</accession>
<reference evidence="3 4" key="1">
    <citation type="submission" date="2016-10" db="EMBL/GenBank/DDBJ databases">
        <authorList>
            <person name="de Groot N.N."/>
        </authorList>
    </citation>
    <scope>NUCLEOTIDE SEQUENCE [LARGE SCALE GENOMIC DNA]</scope>
    <source>
        <strain evidence="3 4">DSM 44892</strain>
    </source>
</reference>
<evidence type="ECO:0000313" key="4">
    <source>
        <dbReference type="Proteomes" id="UP000183263"/>
    </source>
</evidence>
<dbReference type="PANTHER" id="PTHR35788">
    <property type="entry name" value="EXPORTED PROTEIN-RELATED"/>
    <property type="match status" value="1"/>
</dbReference>
<name>A0A1G8GV63_9NOCA</name>
<feature type="region of interest" description="Disordered" evidence="1">
    <location>
        <begin position="589"/>
        <end position="721"/>
    </location>
</feature>
<protein>
    <submittedName>
        <fullName evidence="3">Vancomycin resistance protein YoaR, contains peptidoglycan-binding and VanW domains</fullName>
    </submittedName>
</protein>
<feature type="compositionally biased region" description="Basic and acidic residues" evidence="1">
    <location>
        <begin position="1"/>
        <end position="12"/>
    </location>
</feature>
<dbReference type="PANTHER" id="PTHR35788:SF1">
    <property type="entry name" value="EXPORTED PROTEIN"/>
    <property type="match status" value="1"/>
</dbReference>
<sequence>MDDGTDDPRPEELPTTPISDRSQGDGSEDPTQVIPAVPDEPAPPRAYEQVDPEGAGAATEQFTAPQAEAASPAGSDPSSGGGAGGSGGDGSDGGVSGAVKAAPWAKIVAVAGGAAALLGLGYAIDLAVASGSVARGTTVAGVDVGGMSTADAEQTLRAALEPRANEPVEVTAGDVTEQIVPAEAGLGVDWAATLDRIDSQPLNPWTRLTSFFVDREAGVSSTVDEAALAGAIDGLRGTADRAVREGNIVFEGATPVPVTPAPGQQIDGEGTEELLTERWAFAEPIDLPVESVEVTVSQDSVDRALADVAVPAASADLVVSGRDGVTATSPRDRIGALLRFEPDGDGGLEPVYDFEAATGILAPQLAPTEREPKDAEITLSGGSPTVVPAVVGDLVQWPETLEGLPQALAGTHRIDAVYGPVEPELTTEAAESLGVREVIGEFTTGGFSSASGVNIRLAAASLDGALVLPGETFSLNGHTGPRGTAQGYVESGIINHGRPDTAVGGGVSQVATTLYNASYFAGMEDVEHTEHSYYISRYPEAREATVFEGAIDLKFRNPTDTGVLIQAIGGSSQLTIRFWGTKTVDVQSVTGSRSRPTQPDTITLPAGDACVPSSGSPGFTSSDTRIITDVATGREISRNTRTVRYDPVPTVECESSDPAPAAPPADGPPERAPAPEPGGGGGGQAPAAAPTTGRSAPSSTPSAPAGETTTRAPRPTADDDE</sequence>
<dbReference type="InterPro" id="IPR052913">
    <property type="entry name" value="Glycopeptide_resist_protein"/>
</dbReference>
<evidence type="ECO:0000259" key="2">
    <source>
        <dbReference type="Pfam" id="PF12229"/>
    </source>
</evidence>
<dbReference type="AlphaFoldDB" id="A0A1G8GV63"/>